<feature type="transmembrane region" description="Helical" evidence="2">
    <location>
        <begin position="263"/>
        <end position="284"/>
    </location>
</feature>
<evidence type="ECO:0000256" key="1">
    <source>
        <dbReference type="SAM" id="Coils"/>
    </source>
</evidence>
<reference evidence="3" key="1">
    <citation type="submission" date="2022-08" db="UniProtKB">
        <authorList>
            <consortium name="EnsemblMetazoa"/>
        </authorList>
    </citation>
    <scope>IDENTIFICATION</scope>
    <source>
        <strain evidence="3">05x7-T-G4-1.051#20</strain>
    </source>
</reference>
<dbReference type="OrthoDB" id="6208157at2759"/>
<name>A0A8W8MF33_MAGGI</name>
<proteinExistence type="predicted"/>
<keyword evidence="2" id="KW-0472">Membrane</keyword>
<evidence type="ECO:0000313" key="3">
    <source>
        <dbReference type="EnsemblMetazoa" id="G33567.1:cds"/>
    </source>
</evidence>
<keyword evidence="2" id="KW-0812">Transmembrane</keyword>
<evidence type="ECO:0000256" key="2">
    <source>
        <dbReference type="SAM" id="Phobius"/>
    </source>
</evidence>
<dbReference type="AlphaFoldDB" id="A0A8W8MF33"/>
<dbReference type="Proteomes" id="UP000005408">
    <property type="component" value="Unassembled WGS sequence"/>
</dbReference>
<organism evidence="3 4">
    <name type="scientific">Magallana gigas</name>
    <name type="common">Pacific oyster</name>
    <name type="synonym">Crassostrea gigas</name>
    <dbReference type="NCBI Taxonomy" id="29159"/>
    <lineage>
        <taxon>Eukaryota</taxon>
        <taxon>Metazoa</taxon>
        <taxon>Spiralia</taxon>
        <taxon>Lophotrochozoa</taxon>
        <taxon>Mollusca</taxon>
        <taxon>Bivalvia</taxon>
        <taxon>Autobranchia</taxon>
        <taxon>Pteriomorphia</taxon>
        <taxon>Ostreida</taxon>
        <taxon>Ostreoidea</taxon>
        <taxon>Ostreidae</taxon>
        <taxon>Magallana</taxon>
    </lineage>
</organism>
<evidence type="ECO:0000313" key="4">
    <source>
        <dbReference type="Proteomes" id="UP000005408"/>
    </source>
</evidence>
<keyword evidence="4" id="KW-1185">Reference proteome</keyword>
<dbReference type="EnsemblMetazoa" id="G33567.1">
    <property type="protein sequence ID" value="G33567.1:cds"/>
    <property type="gene ID" value="G33567"/>
</dbReference>
<sequence>MLASGVSQQFQQGVDEEMIDIITSIIIILTGFPPVNAEHVYHLLQHIYTFPHPYRTIREHTGGTLPIPLTVAASLPGWENVAPQQMNFMHAVFNHILEQDQKLVRDLFYRQLGRAPTVQEFAQFLLKFEGNELVESPRKTLGQTFFENQELRVTLERQRRDMGWLREINRFLANITQLLGDANTRTMRRVNELETRYRDVRNISDEVQQQNAMLQLDHNSMQRELTKCHVELEDERKDKQMYQLRWEELKTVEEQTQAEKQQLLTKLFLLLLLLLLAFLFILLFKF</sequence>
<feature type="coiled-coil region" evidence="1">
    <location>
        <begin position="190"/>
        <end position="224"/>
    </location>
</feature>
<accession>A0A8W8MF33</accession>
<keyword evidence="2" id="KW-1133">Transmembrane helix</keyword>
<keyword evidence="1" id="KW-0175">Coiled coil</keyword>
<protein>
    <submittedName>
        <fullName evidence="3">Uncharacterized protein</fullName>
    </submittedName>
</protein>